<dbReference type="AlphaFoldDB" id="A0A212J911"/>
<proteinExistence type="predicted"/>
<dbReference type="Pfam" id="PF00903">
    <property type="entry name" value="Glyoxalase"/>
    <property type="match status" value="1"/>
</dbReference>
<reference evidence="3" key="1">
    <citation type="submission" date="2016-04" db="EMBL/GenBank/DDBJ databases">
        <authorList>
            <person name="Evans L.H."/>
            <person name="Alamgir A."/>
            <person name="Owens N."/>
            <person name="Weber N.D."/>
            <person name="Virtaneva K."/>
            <person name="Barbian K."/>
            <person name="Babar A."/>
            <person name="Rosenke K."/>
        </authorList>
    </citation>
    <scope>NUCLEOTIDE SEQUENCE</scope>
    <source>
        <strain evidence="3">86</strain>
    </source>
</reference>
<dbReference type="GO" id="GO:0046491">
    <property type="term" value="P:L-methylmalonyl-CoA metabolic process"/>
    <property type="evidence" value="ECO:0007669"/>
    <property type="project" value="TreeGrafter"/>
</dbReference>
<name>A0A212J911_9DELT</name>
<sequence length="147" mass="16468">MALRDTAFHHVGLSVRDMEKAKDFYCNTLGFSIVWEHPERTGAPLQNVVGLPGAVMHITMIEGYGMRIELFKYITPAGRDRGEQRQCDFGLIHIALKVKDARAIHADLSAKGVQFNSEPQDLRPGVVAVYMRDPEGNTIEIMENNVD</sequence>
<dbReference type="PROSITE" id="PS00934">
    <property type="entry name" value="GLYOXALASE_I_1"/>
    <property type="match status" value="1"/>
</dbReference>
<organism evidence="3">
    <name type="scientific">uncultured delta proteobacterium</name>
    <dbReference type="NCBI Taxonomy" id="34034"/>
    <lineage>
        <taxon>Bacteria</taxon>
        <taxon>Deltaproteobacteria</taxon>
        <taxon>environmental samples</taxon>
    </lineage>
</organism>
<dbReference type="PANTHER" id="PTHR43048">
    <property type="entry name" value="METHYLMALONYL-COA EPIMERASE"/>
    <property type="match status" value="1"/>
</dbReference>
<evidence type="ECO:0000259" key="2">
    <source>
        <dbReference type="PROSITE" id="PS51819"/>
    </source>
</evidence>
<dbReference type="GO" id="GO:0004493">
    <property type="term" value="F:methylmalonyl-CoA epimerase activity"/>
    <property type="evidence" value="ECO:0007669"/>
    <property type="project" value="TreeGrafter"/>
</dbReference>
<dbReference type="GO" id="GO:0046872">
    <property type="term" value="F:metal ion binding"/>
    <property type="evidence" value="ECO:0007669"/>
    <property type="project" value="UniProtKB-KW"/>
</dbReference>
<dbReference type="PROSITE" id="PS51819">
    <property type="entry name" value="VOC"/>
    <property type="match status" value="1"/>
</dbReference>
<dbReference type="PANTHER" id="PTHR43048:SF3">
    <property type="entry name" value="METHYLMALONYL-COA EPIMERASE, MITOCHONDRIAL"/>
    <property type="match status" value="1"/>
</dbReference>
<dbReference type="InterPro" id="IPR018146">
    <property type="entry name" value="Glyoxalase_1_CS"/>
</dbReference>
<dbReference type="SUPFAM" id="SSF54593">
    <property type="entry name" value="Glyoxalase/Bleomycin resistance protein/Dihydroxybiphenyl dioxygenase"/>
    <property type="match status" value="1"/>
</dbReference>
<dbReference type="Gene3D" id="3.10.180.10">
    <property type="entry name" value="2,3-Dihydroxybiphenyl 1,2-Dioxygenase, domain 1"/>
    <property type="match status" value="1"/>
</dbReference>
<keyword evidence="3" id="KW-0223">Dioxygenase</keyword>
<protein>
    <submittedName>
        <fullName evidence="3">Glyoxalase/bleomycin resistance protein/dioxygenase superfamily protein 5</fullName>
    </submittedName>
</protein>
<dbReference type="InterPro" id="IPR029068">
    <property type="entry name" value="Glyas_Bleomycin-R_OHBP_Dase"/>
</dbReference>
<accession>A0A212J911</accession>
<keyword evidence="3" id="KW-0560">Oxidoreductase</keyword>
<feature type="domain" description="VOC" evidence="2">
    <location>
        <begin position="7"/>
        <end position="144"/>
    </location>
</feature>
<dbReference type="EMBL" id="FLUQ01000001">
    <property type="protein sequence ID" value="SBV95933.1"/>
    <property type="molecule type" value="Genomic_DNA"/>
</dbReference>
<evidence type="ECO:0000313" key="3">
    <source>
        <dbReference type="EMBL" id="SBV95933.1"/>
    </source>
</evidence>
<dbReference type="InterPro" id="IPR004360">
    <property type="entry name" value="Glyas_Fos-R_dOase_dom"/>
</dbReference>
<evidence type="ECO:0000256" key="1">
    <source>
        <dbReference type="ARBA" id="ARBA00022723"/>
    </source>
</evidence>
<dbReference type="GO" id="GO:0051213">
    <property type="term" value="F:dioxygenase activity"/>
    <property type="evidence" value="ECO:0007669"/>
    <property type="project" value="UniProtKB-KW"/>
</dbReference>
<gene>
    <name evidence="3" type="ORF">KL86DPRO_10957</name>
</gene>
<dbReference type="InterPro" id="IPR051785">
    <property type="entry name" value="MMCE/EMCE_epimerase"/>
</dbReference>
<keyword evidence="1" id="KW-0479">Metal-binding</keyword>
<dbReference type="InterPro" id="IPR037523">
    <property type="entry name" value="VOC_core"/>
</dbReference>
<dbReference type="GO" id="GO:0004462">
    <property type="term" value="F:lactoylglutathione lyase activity"/>
    <property type="evidence" value="ECO:0007669"/>
    <property type="project" value="InterPro"/>
</dbReference>